<keyword evidence="3" id="KW-1185">Reference proteome</keyword>
<evidence type="ECO:0000313" key="3">
    <source>
        <dbReference type="Proteomes" id="UP001530377"/>
    </source>
</evidence>
<feature type="compositionally biased region" description="Pro residues" evidence="1">
    <location>
        <begin position="39"/>
        <end position="61"/>
    </location>
</feature>
<feature type="region of interest" description="Disordered" evidence="1">
    <location>
        <begin position="16"/>
        <end position="141"/>
    </location>
</feature>
<gene>
    <name evidence="2" type="ORF">ACHAXA_009500</name>
</gene>
<dbReference type="EMBL" id="JALLPB020000241">
    <property type="protein sequence ID" value="KAL3811726.1"/>
    <property type="molecule type" value="Genomic_DNA"/>
</dbReference>
<feature type="compositionally biased region" description="Basic and acidic residues" evidence="1">
    <location>
        <begin position="124"/>
        <end position="141"/>
    </location>
</feature>
<dbReference type="AlphaFoldDB" id="A0ABD3RIY0"/>
<sequence>MKYKLDSQMEVMDMLVDNRGISPTSSFDEDAGLRMRGPLPRPPPQPFVASPPPIPPPPPPSTRGGYSDANFVDDGRAYYQERNYGRGEGTSSSQRRMGKSANERSEGHYYDQMNMSFISSFSKMDNERRREFRPFADERMH</sequence>
<name>A0ABD3RIY0_9STRA</name>
<evidence type="ECO:0000313" key="2">
    <source>
        <dbReference type="EMBL" id="KAL3811726.1"/>
    </source>
</evidence>
<dbReference type="Proteomes" id="UP001530377">
    <property type="component" value="Unassembled WGS sequence"/>
</dbReference>
<evidence type="ECO:0000256" key="1">
    <source>
        <dbReference type="SAM" id="MobiDB-lite"/>
    </source>
</evidence>
<protein>
    <submittedName>
        <fullName evidence="2">Uncharacterized protein</fullName>
    </submittedName>
</protein>
<feature type="compositionally biased region" description="Polar residues" evidence="1">
    <location>
        <begin position="113"/>
        <end position="123"/>
    </location>
</feature>
<accession>A0ABD3RIY0</accession>
<comment type="caution">
    <text evidence="2">The sequence shown here is derived from an EMBL/GenBank/DDBJ whole genome shotgun (WGS) entry which is preliminary data.</text>
</comment>
<organism evidence="2 3">
    <name type="scientific">Cyclostephanos tholiformis</name>
    <dbReference type="NCBI Taxonomy" id="382380"/>
    <lineage>
        <taxon>Eukaryota</taxon>
        <taxon>Sar</taxon>
        <taxon>Stramenopiles</taxon>
        <taxon>Ochrophyta</taxon>
        <taxon>Bacillariophyta</taxon>
        <taxon>Coscinodiscophyceae</taxon>
        <taxon>Thalassiosirophycidae</taxon>
        <taxon>Stephanodiscales</taxon>
        <taxon>Stephanodiscaceae</taxon>
        <taxon>Cyclostephanos</taxon>
    </lineage>
</organism>
<proteinExistence type="predicted"/>
<reference evidence="2 3" key="1">
    <citation type="submission" date="2024-10" db="EMBL/GenBank/DDBJ databases">
        <title>Updated reference genomes for cyclostephanoid diatoms.</title>
        <authorList>
            <person name="Roberts W.R."/>
            <person name="Alverson A.J."/>
        </authorList>
    </citation>
    <scope>NUCLEOTIDE SEQUENCE [LARGE SCALE GENOMIC DNA]</scope>
    <source>
        <strain evidence="2 3">AJA228-03</strain>
    </source>
</reference>